<evidence type="ECO:0000313" key="4">
    <source>
        <dbReference type="EMBL" id="TPG40236.1"/>
    </source>
</evidence>
<keyword evidence="2" id="KW-0732">Signal</keyword>
<evidence type="ECO:0000313" key="5">
    <source>
        <dbReference type="Proteomes" id="UP000319700"/>
    </source>
</evidence>
<reference evidence="4 5" key="1">
    <citation type="journal article" date="2019" name="Environ. Microbiol.">
        <title>Species interactions and distinct microbial communities in high Arctic permafrost affected cryosols are associated with the CH4 and CO2 gas fluxes.</title>
        <authorList>
            <person name="Altshuler I."/>
            <person name="Hamel J."/>
            <person name="Turney S."/>
            <person name="Magnuson E."/>
            <person name="Levesque R."/>
            <person name="Greer C."/>
            <person name="Whyte L.G."/>
        </authorList>
    </citation>
    <scope>NUCLEOTIDE SEQUENCE [LARGE SCALE GENOMIC DNA]</scope>
    <source>
        <strain evidence="4 5">42</strain>
    </source>
</reference>
<evidence type="ECO:0000256" key="2">
    <source>
        <dbReference type="ARBA" id="ARBA00022729"/>
    </source>
</evidence>
<keyword evidence="5" id="KW-1185">Reference proteome</keyword>
<evidence type="ECO:0008006" key="6">
    <source>
        <dbReference type="Google" id="ProtNLM"/>
    </source>
</evidence>
<dbReference type="PANTHER" id="PTHR11010:SF38">
    <property type="entry name" value="LYSOSOMAL PRO-X CARBOXYPEPTIDASE"/>
    <property type="match status" value="1"/>
</dbReference>
<name>A0A502EUY3_9FLAO</name>
<dbReference type="SUPFAM" id="SSF53474">
    <property type="entry name" value="alpha/beta-Hydrolases"/>
    <property type="match status" value="1"/>
</dbReference>
<evidence type="ECO:0000256" key="3">
    <source>
        <dbReference type="ARBA" id="ARBA00022801"/>
    </source>
</evidence>
<dbReference type="PANTHER" id="PTHR11010">
    <property type="entry name" value="PROTEASE S28 PRO-X CARBOXYPEPTIDASE-RELATED"/>
    <property type="match status" value="1"/>
</dbReference>
<dbReference type="Pfam" id="PF05576">
    <property type="entry name" value="Peptidase_S37"/>
    <property type="match status" value="1"/>
</dbReference>
<keyword evidence="3" id="KW-0378">Hydrolase</keyword>
<dbReference type="OrthoDB" id="3979391at2"/>
<dbReference type="GO" id="GO:0008239">
    <property type="term" value="F:dipeptidyl-peptidase activity"/>
    <property type="evidence" value="ECO:0007669"/>
    <property type="project" value="TreeGrafter"/>
</dbReference>
<dbReference type="EMBL" id="RCZH01000007">
    <property type="protein sequence ID" value="TPG40236.1"/>
    <property type="molecule type" value="Genomic_DNA"/>
</dbReference>
<sequence length="432" mass="49560">MKRIQSLLVILFLVLTPYLGSAQTSNLFQKLTELFPKAEITAIENLEGYSESYQLILDEPLDHKNPEKGTFKHYVYLSHVGFNKPLVIETHGYNTNNIKSEVSTLLSANQIAVEYRFYGKSRPEPLPWEYLDNDQAIEDYHNIVTKLKQIYSGKWISTGISKGGETALIYKSKYPNDVDVAMPYVAPLINTQEDPRTINHDRTVGTPECRAKITAFQRAVLQNREAVLKEFAQYAEAKKMTFTEVPMAESLEYAVLEFPFSFWQWGGKCEAIPPVTASPKELFDYLNDIVGVRTYNDKIYFTYLPSYYQHLSELGYYGFDLSPVADLLQIVKSTSNDRFAPKGVAIKYNPKYIKKVRKYVENKGDKILYIYGGYDTWFSCSPTPNPKLDALKMVLPTGSHSTRVKDFPEKDKALIMETLSRWLEIKRIAEKN</sequence>
<evidence type="ECO:0000256" key="1">
    <source>
        <dbReference type="ARBA" id="ARBA00022670"/>
    </source>
</evidence>
<dbReference type="RefSeq" id="WP_140507650.1">
    <property type="nucleotide sequence ID" value="NZ_RCZH01000007.1"/>
</dbReference>
<dbReference type="Proteomes" id="UP000319700">
    <property type="component" value="Unassembled WGS sequence"/>
</dbReference>
<accession>A0A502EUY3</accession>
<protein>
    <recommendedName>
        <fullName evidence="6">PS-10 peptidase S37</fullName>
    </recommendedName>
</protein>
<dbReference type="Gene3D" id="3.40.50.1820">
    <property type="entry name" value="alpha/beta hydrolase"/>
    <property type="match status" value="1"/>
</dbReference>
<comment type="caution">
    <text evidence="4">The sequence shown here is derived from an EMBL/GenBank/DDBJ whole genome shotgun (WGS) entry which is preliminary data.</text>
</comment>
<dbReference type="GO" id="GO:0006508">
    <property type="term" value="P:proteolysis"/>
    <property type="evidence" value="ECO:0007669"/>
    <property type="project" value="UniProtKB-KW"/>
</dbReference>
<dbReference type="InterPro" id="IPR029058">
    <property type="entry name" value="AB_hydrolase_fold"/>
</dbReference>
<dbReference type="InterPro" id="IPR008761">
    <property type="entry name" value="Peptidase_S37"/>
</dbReference>
<keyword evidence="1" id="KW-0645">Protease</keyword>
<organism evidence="4 5">
    <name type="scientific">Flavobacterium pectinovorum</name>
    <dbReference type="NCBI Taxonomy" id="29533"/>
    <lineage>
        <taxon>Bacteria</taxon>
        <taxon>Pseudomonadati</taxon>
        <taxon>Bacteroidota</taxon>
        <taxon>Flavobacteriia</taxon>
        <taxon>Flavobacteriales</taxon>
        <taxon>Flavobacteriaceae</taxon>
        <taxon>Flavobacterium</taxon>
    </lineage>
</organism>
<dbReference type="AlphaFoldDB" id="A0A502EUY3"/>
<proteinExistence type="predicted"/>
<gene>
    <name evidence="4" type="ORF">EAH81_13160</name>
</gene>